<feature type="compositionally biased region" description="Low complexity" evidence="2">
    <location>
        <begin position="1009"/>
        <end position="1024"/>
    </location>
</feature>
<reference evidence="4 5" key="1">
    <citation type="submission" date="2020-08" db="EMBL/GenBank/DDBJ databases">
        <authorList>
            <person name="Hejnol A."/>
        </authorList>
    </citation>
    <scope>NUCLEOTIDE SEQUENCE [LARGE SCALE GENOMIC DNA]</scope>
</reference>
<feature type="compositionally biased region" description="Basic and acidic residues" evidence="2">
    <location>
        <begin position="952"/>
        <end position="967"/>
    </location>
</feature>
<feature type="compositionally biased region" description="Polar residues" evidence="2">
    <location>
        <begin position="1702"/>
        <end position="1711"/>
    </location>
</feature>
<dbReference type="OrthoDB" id="1939715at2759"/>
<evidence type="ECO:0000313" key="4">
    <source>
        <dbReference type="EMBL" id="CAD5120567.1"/>
    </source>
</evidence>
<feature type="compositionally biased region" description="Basic and acidic residues" evidence="2">
    <location>
        <begin position="805"/>
        <end position="865"/>
    </location>
</feature>
<dbReference type="EMBL" id="CAJFCJ010000012">
    <property type="protein sequence ID" value="CAD5120567.1"/>
    <property type="molecule type" value="Genomic_DNA"/>
</dbReference>
<feature type="compositionally biased region" description="Basic and acidic residues" evidence="2">
    <location>
        <begin position="584"/>
        <end position="607"/>
    </location>
</feature>
<feature type="compositionally biased region" description="Basic and acidic residues" evidence="2">
    <location>
        <begin position="679"/>
        <end position="715"/>
    </location>
</feature>
<sequence>MFRLQLARTVLLGDKKRNSNDSFRTMSTNSGLGSGQGKNKGKYTSYNINSIYKGTSVPQQKSSTGQRQHGMQSLGKVASTRRMPPPAQLPSLKSESFGNDPNITLVPTGRSGWGEKTAPNQPTTTEQSRSPVQSSSTTKPTDSSQVSSVSSSQPIQQPPAPTSVAASVAVSSPAQSVQKSWSSVTIGNRKMNIHGNRFDQQSAAFAQEFPTLDTEKEDEENAGPSLRPQNVAVWRGGGGRVMGSGGEEDGSNGDVSAPDRHRIPSVEDDGSGLQQMQRNMMPSNMQGNYGRHMIMSQSFNPPRHYNYPMQGVRSSHFSQTHFEPRQFSAKDEHGPTIVKEKEIEELGKKAESSGEGKWADQGGEVDYSEKLVFSDEEEENDVKSKKEPEAISNRQEIPKRPTNAVSREAWAPQYGMRQSMPDRHWANAYYPMPSPQVPSNADLDNEDDKYYNEKRKAQREHFDENVTRARKRKEELVKKKQSSEEYSTSDGRDRTFSDGSDKSKGKSTGSKSGSQRYQRQDPNFNSGSRGGWSGSVWHQNNPSGGRQISSHQGDQSDNYREEGASFQQDPFDEDRRTVLLRKPASNDKKENRKPKEDSRNKSGDSKAKGHIAPVPVPQSGTELETYRGKLTSLKFKTSATSERKQLDSEKRNTEKKVKEPRETSKREQSEKVTGPVSKDSPKKEEKNEQKERREEEKERKKSERRLFKRQKDEQNTKSTAESTDKNGGRGSNRARRGSSRGNSANTYYESRQSYGRGREFVRGGRARPATYSASASSRRRRDYNNYYYEPEWPEPSPAPKRRERKTKDSDKGERSQKPKSERNKVEKSEKSTHRDADVKTKDEEKEKKIADKPKDDFVVRGEPSRRGRGNGRGFRGSRSDRGRNNEETREPVSTRNSKSVKDSGRSGGRSGRGKNTSERRGGGRSSKNSVKKQSSHDVDEWETASESSVAGGEKKQRDIGGDKESAGGKKTFTSQRPPNGIAGNGKRGSRGPLQTDAAVSRIREQIRQNPSTSVNSSATTNAPSQSMGNKVDALANIDLNNIASVVVVDQIPDGGGVEEDGDLDGDGDFQRVTYKKQPKAKGQSVELQPQPVKKEKKDVATKTKSKTETKRLTKLPPRLRPKGKKKTEKPPKVESKSPTQQPQPVTPVVVSTSSSSTTPIVMPKIETWDNNMAVNIPNTATSTSNSTNTTIQQLAPAPAVNAWDKPIKFHTVKEESPKSKPEKVEPTEKVSSKSGNSTKQQGESGQKKLKNSRPPRPPRMTKTRRSDEKKKTNKIAPIVLPDNFNDSSNVGTFTFGSTISEEKEKVVEEVKSKGEEKVPRGESPNDEILKSNIAAVKTVWEKDCFYQPTTVSTTVAETKVEASNAGVINSALAVVSAPQPAYDVTPSLKSPHTVAGEPTNVCKVRPQPVPMTSSTTVSPPIPSQVQYFQHPQTQANAYQPPTFPAPPQQTTTANVYPQEFYQYRQPQQPQQAPAPHFGKSPALSYGQLVNSAPQQTQLLLQYDTGQPLNHNNQHSNIIGSNLVRHIPPPHHSSYYSPTTPFYQQPGGNSIQAPIQQLSATQYNFTSPFSHQTLQQQQMQKQHHHQQAFSLKSPPIQTHQPSLFGSVSTSSAGVSHSTNVYNANAFPTTKPPPMPQSMHATNINIPPPNYHRPQRVTPRGNGAGMMRPGTLMMNMGNTQRVPFSLTPQQRATGHFRNHPQNPPSTGGSSLIKEQQARQRRELLQHAQNFLNTTPGTSNIASEETVPEIAEKVDDVVAAPVEIETALAEIDSTPVETQLPSTETKLASN</sequence>
<name>A0A7I8VXW6_9ANNE</name>
<feature type="region of interest" description="Disordered" evidence="2">
    <location>
        <begin position="348"/>
        <end position="1028"/>
    </location>
</feature>
<feature type="compositionally biased region" description="Gly residues" evidence="2">
    <location>
        <begin position="235"/>
        <end position="245"/>
    </location>
</feature>
<evidence type="ECO:0000259" key="3">
    <source>
        <dbReference type="Pfam" id="PF07001"/>
    </source>
</evidence>
<dbReference type="PANTHER" id="PTHR14038:SF0">
    <property type="entry name" value="LP18708P"/>
    <property type="match status" value="1"/>
</dbReference>
<feature type="compositionally biased region" description="Basic and acidic residues" evidence="2">
    <location>
        <begin position="490"/>
        <end position="504"/>
    </location>
</feature>
<feature type="compositionally biased region" description="Polar residues" evidence="2">
    <location>
        <begin position="118"/>
        <end position="142"/>
    </location>
</feature>
<evidence type="ECO:0000256" key="2">
    <source>
        <dbReference type="SAM" id="MobiDB-lite"/>
    </source>
</evidence>
<evidence type="ECO:0000256" key="1">
    <source>
        <dbReference type="ARBA" id="ARBA00022553"/>
    </source>
</evidence>
<feature type="compositionally biased region" description="Basic and acidic residues" evidence="2">
    <location>
        <begin position="877"/>
        <end position="892"/>
    </location>
</feature>
<accession>A0A7I8VXW6</accession>
<protein>
    <submittedName>
        <fullName evidence="4">DgyrCDS9132</fullName>
    </submittedName>
</protein>
<evidence type="ECO:0000313" key="5">
    <source>
        <dbReference type="Proteomes" id="UP000549394"/>
    </source>
</evidence>
<feature type="region of interest" description="Disordered" evidence="2">
    <location>
        <begin position="1465"/>
        <end position="1484"/>
    </location>
</feature>
<dbReference type="Proteomes" id="UP000549394">
    <property type="component" value="Unassembled WGS sequence"/>
</dbReference>
<feature type="compositionally biased region" description="Low complexity" evidence="2">
    <location>
        <begin position="1178"/>
        <end position="1190"/>
    </location>
</feature>
<dbReference type="InterPro" id="IPR009738">
    <property type="entry name" value="BAT2_N"/>
</dbReference>
<feature type="domain" description="BAT2 N-terminal" evidence="3">
    <location>
        <begin position="26"/>
        <end position="221"/>
    </location>
</feature>
<feature type="compositionally biased region" description="Low complexity" evidence="2">
    <location>
        <begin position="1465"/>
        <end position="1475"/>
    </location>
</feature>
<dbReference type="Pfam" id="PF07001">
    <property type="entry name" value="BAT2_N"/>
    <property type="match status" value="1"/>
</dbReference>
<feature type="region of interest" description="Disordered" evidence="2">
    <location>
        <begin position="15"/>
        <end position="167"/>
    </location>
</feature>
<gene>
    <name evidence="4" type="ORF">DGYR_LOCUS8647</name>
</gene>
<feature type="compositionally biased region" description="Polar residues" evidence="2">
    <location>
        <begin position="91"/>
        <end position="102"/>
    </location>
</feature>
<feature type="compositionally biased region" description="Polar residues" evidence="2">
    <location>
        <begin position="1772"/>
        <end position="1787"/>
    </location>
</feature>
<feature type="compositionally biased region" description="Polar residues" evidence="2">
    <location>
        <begin position="515"/>
        <end position="525"/>
    </location>
</feature>
<feature type="compositionally biased region" description="Polar residues" evidence="2">
    <location>
        <begin position="536"/>
        <end position="556"/>
    </location>
</feature>
<feature type="compositionally biased region" description="Basic and acidic residues" evidence="2">
    <location>
        <begin position="1205"/>
        <end position="1231"/>
    </location>
</feature>
<dbReference type="InterPro" id="IPR033184">
    <property type="entry name" value="PRRC2"/>
</dbReference>
<organism evidence="4 5">
    <name type="scientific">Dimorphilus gyrociliatus</name>
    <dbReference type="NCBI Taxonomy" id="2664684"/>
    <lineage>
        <taxon>Eukaryota</taxon>
        <taxon>Metazoa</taxon>
        <taxon>Spiralia</taxon>
        <taxon>Lophotrochozoa</taxon>
        <taxon>Annelida</taxon>
        <taxon>Polychaeta</taxon>
        <taxon>Polychaeta incertae sedis</taxon>
        <taxon>Dinophilidae</taxon>
        <taxon>Dimorphilus</taxon>
    </lineage>
</organism>
<feature type="compositionally biased region" description="Polar residues" evidence="2">
    <location>
        <begin position="20"/>
        <end position="31"/>
    </location>
</feature>
<feature type="region of interest" description="Disordered" evidence="2">
    <location>
        <begin position="1690"/>
        <end position="1717"/>
    </location>
</feature>
<dbReference type="PANTHER" id="PTHR14038">
    <property type="entry name" value="BAT2 HLA-B-ASSOCIATED TRANSCRIPT 2"/>
    <property type="match status" value="1"/>
</dbReference>
<feature type="region of interest" description="Disordered" evidence="2">
    <location>
        <begin position="1767"/>
        <end position="1787"/>
    </location>
</feature>
<feature type="compositionally biased region" description="Acidic residues" evidence="2">
    <location>
        <begin position="1056"/>
        <end position="1067"/>
    </location>
</feature>
<feature type="compositionally biased region" description="Basic residues" evidence="2">
    <location>
        <begin position="1117"/>
        <end position="1127"/>
    </location>
</feature>
<feature type="compositionally biased region" description="Polar residues" evidence="2">
    <location>
        <begin position="1168"/>
        <end position="1177"/>
    </location>
</feature>
<feature type="region of interest" description="Disordered" evidence="2">
    <location>
        <begin position="1052"/>
        <end position="1280"/>
    </location>
</feature>
<keyword evidence="1" id="KW-0597">Phosphoprotein</keyword>
<feature type="region of interest" description="Disordered" evidence="2">
    <location>
        <begin position="214"/>
        <end position="273"/>
    </location>
</feature>
<feature type="compositionally biased region" description="Basic and acidic residues" evidence="2">
    <location>
        <begin position="1092"/>
        <end position="1111"/>
    </location>
</feature>
<feature type="compositionally biased region" description="Basic and acidic residues" evidence="2">
    <location>
        <begin position="641"/>
        <end position="670"/>
    </location>
</feature>
<feature type="compositionally biased region" description="Polar residues" evidence="2">
    <location>
        <begin position="42"/>
        <end position="71"/>
    </location>
</feature>
<feature type="compositionally biased region" description="Polar residues" evidence="2">
    <location>
        <begin position="1232"/>
        <end position="1244"/>
    </location>
</feature>
<feature type="compositionally biased region" description="Low complexity" evidence="2">
    <location>
        <begin position="1136"/>
        <end position="1159"/>
    </location>
</feature>
<proteinExistence type="predicted"/>
<feature type="compositionally biased region" description="Low complexity" evidence="2">
    <location>
        <begin position="143"/>
        <end position="155"/>
    </location>
</feature>
<comment type="caution">
    <text evidence="4">The sequence shown here is derived from an EMBL/GenBank/DDBJ whole genome shotgun (WGS) entry which is preliminary data.</text>
</comment>
<feature type="compositionally biased region" description="Low complexity" evidence="2">
    <location>
        <begin position="766"/>
        <end position="776"/>
    </location>
</feature>
<feature type="compositionally biased region" description="Basic and acidic residues" evidence="2">
    <location>
        <begin position="348"/>
        <end position="358"/>
    </location>
</feature>
<feature type="region of interest" description="Disordered" evidence="2">
    <location>
        <begin position="1389"/>
        <end position="1418"/>
    </location>
</feature>
<dbReference type="GO" id="GO:0030154">
    <property type="term" value="P:cell differentiation"/>
    <property type="evidence" value="ECO:0007669"/>
    <property type="project" value="TreeGrafter"/>
</dbReference>
<feature type="compositionally biased region" description="Basic and acidic residues" evidence="2">
    <location>
        <begin position="448"/>
        <end position="483"/>
    </location>
</feature>
<keyword evidence="5" id="KW-1185">Reference proteome</keyword>